<gene>
    <name evidence="2" type="ordered locus">Caka_0214</name>
</gene>
<dbReference type="Gene3D" id="2.60.120.10">
    <property type="entry name" value="Jelly Rolls"/>
    <property type="match status" value="1"/>
</dbReference>
<reference evidence="2 3" key="1">
    <citation type="journal article" date="2010" name="Stand. Genomic Sci.">
        <title>Complete genome sequence of Coraliomargarita akajimensis type strain (04OKA010-24).</title>
        <authorList>
            <person name="Mavromatis K."/>
            <person name="Abt B."/>
            <person name="Brambilla E."/>
            <person name="Lapidus A."/>
            <person name="Copeland A."/>
            <person name="Deshpande S."/>
            <person name="Nolan M."/>
            <person name="Lucas S."/>
            <person name="Tice H."/>
            <person name="Cheng J.F."/>
            <person name="Han C."/>
            <person name="Detter J.C."/>
            <person name="Woyke T."/>
            <person name="Goodwin L."/>
            <person name="Pitluck S."/>
            <person name="Held B."/>
            <person name="Brettin T."/>
            <person name="Tapia R."/>
            <person name="Ivanova N."/>
            <person name="Mikhailova N."/>
            <person name="Pati A."/>
            <person name="Liolios K."/>
            <person name="Chen A."/>
            <person name="Palaniappan K."/>
            <person name="Land M."/>
            <person name="Hauser L."/>
            <person name="Chang Y.J."/>
            <person name="Jeffries C.D."/>
            <person name="Rohde M."/>
            <person name="Goker M."/>
            <person name="Bristow J."/>
            <person name="Eisen J.A."/>
            <person name="Markowitz V."/>
            <person name="Hugenholtz P."/>
            <person name="Klenk H.P."/>
            <person name="Kyrpides N.C."/>
        </authorList>
    </citation>
    <scope>NUCLEOTIDE SEQUENCE [LARGE SCALE GENOMIC DNA]</scope>
    <source>
        <strain evidence="3">DSM 45221 / IAM 15411 / JCM 23193 / KCTC 12865</strain>
    </source>
</reference>
<dbReference type="Proteomes" id="UP000000925">
    <property type="component" value="Chromosome"/>
</dbReference>
<dbReference type="eggNOG" id="ENOG50333KA">
    <property type="taxonomic scope" value="Bacteria"/>
</dbReference>
<accession>D5ELR6</accession>
<dbReference type="Pfam" id="PF07883">
    <property type="entry name" value="Cupin_2"/>
    <property type="match status" value="1"/>
</dbReference>
<dbReference type="InterPro" id="IPR013096">
    <property type="entry name" value="Cupin_2"/>
</dbReference>
<dbReference type="AlphaFoldDB" id="D5ELR6"/>
<dbReference type="KEGG" id="caa:Caka_0214"/>
<organism evidence="2 3">
    <name type="scientific">Coraliomargarita akajimensis (strain DSM 45221 / IAM 15411 / JCM 23193 / KCTC 12865 / 04OKA010-24)</name>
    <dbReference type="NCBI Taxonomy" id="583355"/>
    <lineage>
        <taxon>Bacteria</taxon>
        <taxon>Pseudomonadati</taxon>
        <taxon>Verrucomicrobiota</taxon>
        <taxon>Opitutia</taxon>
        <taxon>Puniceicoccales</taxon>
        <taxon>Coraliomargaritaceae</taxon>
        <taxon>Coraliomargarita</taxon>
    </lineage>
</organism>
<protein>
    <submittedName>
        <fullName evidence="2">Cupin 2 conserved barrel domain protein</fullName>
    </submittedName>
</protein>
<feature type="domain" description="Cupin type-2" evidence="1">
    <location>
        <begin position="40"/>
        <end position="112"/>
    </location>
</feature>
<evidence type="ECO:0000313" key="2">
    <source>
        <dbReference type="EMBL" id="ADE53241.1"/>
    </source>
</evidence>
<dbReference type="CDD" id="cd02208">
    <property type="entry name" value="cupin_RmlC-like"/>
    <property type="match status" value="1"/>
</dbReference>
<name>D5ELR6_CORAD</name>
<evidence type="ECO:0000259" key="1">
    <source>
        <dbReference type="Pfam" id="PF07883"/>
    </source>
</evidence>
<dbReference type="InterPro" id="IPR011051">
    <property type="entry name" value="RmlC_Cupin_sf"/>
</dbReference>
<dbReference type="EMBL" id="CP001998">
    <property type="protein sequence ID" value="ADE53241.1"/>
    <property type="molecule type" value="Genomic_DNA"/>
</dbReference>
<sequence length="115" mass="12471">MIQNNGISAFEQADMPEFSAADFDGWEGLSLEAAGVFFFMFKVAPDAADFPLHAAPDEYLGYVVKGGGTLYAGSAEAKTDSIEFSEGDFITFKPDTQHAWTNGDSETKILFVRAL</sequence>
<dbReference type="SUPFAM" id="SSF51182">
    <property type="entry name" value="RmlC-like cupins"/>
    <property type="match status" value="1"/>
</dbReference>
<evidence type="ECO:0000313" key="3">
    <source>
        <dbReference type="Proteomes" id="UP000000925"/>
    </source>
</evidence>
<dbReference type="HOGENOM" id="CLU_2104858_0_0_0"/>
<keyword evidence="3" id="KW-1185">Reference proteome</keyword>
<dbReference type="InterPro" id="IPR014710">
    <property type="entry name" value="RmlC-like_jellyroll"/>
</dbReference>
<proteinExistence type="predicted"/>